<accession>A0ABW2KBF0</accession>
<dbReference type="RefSeq" id="WP_379868109.1">
    <property type="nucleotide sequence ID" value="NZ_JBHTBH010000001.1"/>
</dbReference>
<evidence type="ECO:0000256" key="1">
    <source>
        <dbReference type="SAM" id="MobiDB-lite"/>
    </source>
</evidence>
<proteinExistence type="predicted"/>
<sequence length="102" mass="10429">MPICHAVAHVLLLGTDLDTLLPLGGPVVGPVTLLAMVAVGAALAWVTVRGGRSRPCADSDVRTRCGAMLRRSERGALLAFRDPDAPGRPRPRAPGAAPAAGC</sequence>
<comment type="caution">
    <text evidence="3">The sequence shown here is derived from an EMBL/GenBank/DDBJ whole genome shotgun (WGS) entry which is preliminary data.</text>
</comment>
<evidence type="ECO:0000313" key="4">
    <source>
        <dbReference type="Proteomes" id="UP001596540"/>
    </source>
</evidence>
<feature type="compositionally biased region" description="Low complexity" evidence="1">
    <location>
        <begin position="93"/>
        <end position="102"/>
    </location>
</feature>
<evidence type="ECO:0000256" key="2">
    <source>
        <dbReference type="SAM" id="Phobius"/>
    </source>
</evidence>
<organism evidence="3 4">
    <name type="scientific">Marinactinospora rubrisoli</name>
    <dbReference type="NCBI Taxonomy" id="2715399"/>
    <lineage>
        <taxon>Bacteria</taxon>
        <taxon>Bacillati</taxon>
        <taxon>Actinomycetota</taxon>
        <taxon>Actinomycetes</taxon>
        <taxon>Streptosporangiales</taxon>
        <taxon>Nocardiopsidaceae</taxon>
        <taxon>Marinactinospora</taxon>
    </lineage>
</organism>
<evidence type="ECO:0000313" key="3">
    <source>
        <dbReference type="EMBL" id="MFC7326342.1"/>
    </source>
</evidence>
<dbReference type="InterPro" id="IPR045635">
    <property type="entry name" value="DUF6412"/>
</dbReference>
<protein>
    <submittedName>
        <fullName evidence="3">DUF6412 domain-containing protein</fullName>
    </submittedName>
</protein>
<reference evidence="4" key="1">
    <citation type="journal article" date="2019" name="Int. J. Syst. Evol. Microbiol.">
        <title>The Global Catalogue of Microorganisms (GCM) 10K type strain sequencing project: providing services to taxonomists for standard genome sequencing and annotation.</title>
        <authorList>
            <consortium name="The Broad Institute Genomics Platform"/>
            <consortium name="The Broad Institute Genome Sequencing Center for Infectious Disease"/>
            <person name="Wu L."/>
            <person name="Ma J."/>
        </authorList>
    </citation>
    <scope>NUCLEOTIDE SEQUENCE [LARGE SCALE GENOMIC DNA]</scope>
    <source>
        <strain evidence="4">CGMCC 4.7382</strain>
    </source>
</reference>
<feature type="region of interest" description="Disordered" evidence="1">
    <location>
        <begin position="80"/>
        <end position="102"/>
    </location>
</feature>
<dbReference type="Pfam" id="PF19950">
    <property type="entry name" value="DUF6412"/>
    <property type="match status" value="1"/>
</dbReference>
<keyword evidence="4" id="KW-1185">Reference proteome</keyword>
<feature type="transmembrane region" description="Helical" evidence="2">
    <location>
        <begin position="27"/>
        <end position="48"/>
    </location>
</feature>
<dbReference type="Proteomes" id="UP001596540">
    <property type="component" value="Unassembled WGS sequence"/>
</dbReference>
<keyword evidence="2" id="KW-1133">Transmembrane helix</keyword>
<keyword evidence="2" id="KW-0472">Membrane</keyword>
<dbReference type="EMBL" id="JBHTBH010000001">
    <property type="protein sequence ID" value="MFC7326342.1"/>
    <property type="molecule type" value="Genomic_DNA"/>
</dbReference>
<keyword evidence="2" id="KW-0812">Transmembrane</keyword>
<gene>
    <name evidence="3" type="ORF">ACFQRF_01195</name>
</gene>
<name>A0ABW2KBF0_9ACTN</name>